<dbReference type="OrthoDB" id="9803017at2"/>
<dbReference type="GO" id="GO:0008168">
    <property type="term" value="F:methyltransferase activity"/>
    <property type="evidence" value="ECO:0007669"/>
    <property type="project" value="UniProtKB-KW"/>
</dbReference>
<dbReference type="CDD" id="cd02440">
    <property type="entry name" value="AdoMet_MTases"/>
    <property type="match status" value="1"/>
</dbReference>
<dbReference type="RefSeq" id="WP_113893225.1">
    <property type="nucleotide sequence ID" value="NZ_QNRK01000049.1"/>
</dbReference>
<dbReference type="InterPro" id="IPR004398">
    <property type="entry name" value="RNA_MeTrfase_RsmD"/>
</dbReference>
<evidence type="ECO:0000256" key="1">
    <source>
        <dbReference type="ARBA" id="ARBA00022603"/>
    </source>
</evidence>
<dbReference type="NCBIfam" id="TIGR00095">
    <property type="entry name" value="16S rRNA (guanine(966)-N(2))-methyltransferase RsmD"/>
    <property type="match status" value="1"/>
</dbReference>
<dbReference type="PANTHER" id="PTHR43542">
    <property type="entry name" value="METHYLTRANSFERASE"/>
    <property type="match status" value="1"/>
</dbReference>
<name>A0A366EKA8_9HYPH</name>
<dbReference type="Proteomes" id="UP000253529">
    <property type="component" value="Unassembled WGS sequence"/>
</dbReference>
<dbReference type="GO" id="GO:0031167">
    <property type="term" value="P:rRNA methylation"/>
    <property type="evidence" value="ECO:0007669"/>
    <property type="project" value="InterPro"/>
</dbReference>
<keyword evidence="4" id="KW-1185">Reference proteome</keyword>
<evidence type="ECO:0000313" key="4">
    <source>
        <dbReference type="Proteomes" id="UP000253529"/>
    </source>
</evidence>
<dbReference type="AlphaFoldDB" id="A0A366EKA8"/>
<gene>
    <name evidence="3" type="ORF">DFR50_14930</name>
</gene>
<comment type="caution">
    <text evidence="3">The sequence shown here is derived from an EMBL/GenBank/DDBJ whole genome shotgun (WGS) entry which is preliminary data.</text>
</comment>
<dbReference type="PANTHER" id="PTHR43542:SF1">
    <property type="entry name" value="METHYLTRANSFERASE"/>
    <property type="match status" value="1"/>
</dbReference>
<sequence length="190" mass="19899">MRVVGGRLGGRALAAPGSRAIRPTSDRLRESMFDILEHRYPGRIEGRRVVDLFSGSGALAIEALSRGAKFALMVDKEAEARALLRANVEAMGLGGVTRIWRADATKLGDAPAGGPFALAFLDPPYGQGLAGPALAALVAGGWLEADALCVVEEAAKAEIIAPPGLAPIDERVYGDTRIVILRREESGGEA</sequence>
<organism evidence="3 4">
    <name type="scientific">Roseiarcus fermentans</name>
    <dbReference type="NCBI Taxonomy" id="1473586"/>
    <lineage>
        <taxon>Bacteria</taxon>
        <taxon>Pseudomonadati</taxon>
        <taxon>Pseudomonadota</taxon>
        <taxon>Alphaproteobacteria</taxon>
        <taxon>Hyphomicrobiales</taxon>
        <taxon>Roseiarcaceae</taxon>
        <taxon>Roseiarcus</taxon>
    </lineage>
</organism>
<protein>
    <submittedName>
        <fullName evidence="3">16S rRNA (Guanine966-N2)-methyltransferase</fullName>
    </submittedName>
</protein>
<dbReference type="SUPFAM" id="SSF53335">
    <property type="entry name" value="S-adenosyl-L-methionine-dependent methyltransferases"/>
    <property type="match status" value="1"/>
</dbReference>
<dbReference type="PROSITE" id="PS00092">
    <property type="entry name" value="N6_MTASE"/>
    <property type="match status" value="1"/>
</dbReference>
<dbReference type="Pfam" id="PF03602">
    <property type="entry name" value="Cons_hypoth95"/>
    <property type="match status" value="1"/>
</dbReference>
<keyword evidence="2 3" id="KW-0808">Transferase</keyword>
<dbReference type="PIRSF" id="PIRSF004553">
    <property type="entry name" value="CHP00095"/>
    <property type="match status" value="1"/>
</dbReference>
<proteinExistence type="predicted"/>
<accession>A0A366EKA8</accession>
<dbReference type="GO" id="GO:0003676">
    <property type="term" value="F:nucleic acid binding"/>
    <property type="evidence" value="ECO:0007669"/>
    <property type="project" value="InterPro"/>
</dbReference>
<dbReference type="EMBL" id="QNRK01000049">
    <property type="protein sequence ID" value="RBP02831.1"/>
    <property type="molecule type" value="Genomic_DNA"/>
</dbReference>
<evidence type="ECO:0000313" key="3">
    <source>
        <dbReference type="EMBL" id="RBP02831.1"/>
    </source>
</evidence>
<keyword evidence="1 3" id="KW-0489">Methyltransferase</keyword>
<evidence type="ECO:0000256" key="2">
    <source>
        <dbReference type="ARBA" id="ARBA00022679"/>
    </source>
</evidence>
<dbReference type="Gene3D" id="3.40.50.150">
    <property type="entry name" value="Vaccinia Virus protein VP39"/>
    <property type="match status" value="1"/>
</dbReference>
<dbReference type="InterPro" id="IPR029063">
    <property type="entry name" value="SAM-dependent_MTases_sf"/>
</dbReference>
<reference evidence="3 4" key="1">
    <citation type="submission" date="2018-06" db="EMBL/GenBank/DDBJ databases">
        <title>Genomic Encyclopedia of Type Strains, Phase IV (KMG-IV): sequencing the most valuable type-strain genomes for metagenomic binning, comparative biology and taxonomic classification.</title>
        <authorList>
            <person name="Goeker M."/>
        </authorList>
    </citation>
    <scope>NUCLEOTIDE SEQUENCE [LARGE SCALE GENOMIC DNA]</scope>
    <source>
        <strain evidence="3 4">DSM 24875</strain>
    </source>
</reference>
<dbReference type="InterPro" id="IPR002052">
    <property type="entry name" value="DNA_methylase_N6_adenine_CS"/>
</dbReference>